<proteinExistence type="predicted"/>
<dbReference type="AlphaFoldDB" id="A0A2Z4GEJ2"/>
<dbReference type="PANTHER" id="PTHR35869:SF1">
    <property type="entry name" value="OUTER-MEMBRANE LIPOPROTEIN CARRIER PROTEIN"/>
    <property type="match status" value="1"/>
</dbReference>
<dbReference type="Proteomes" id="UP000249873">
    <property type="component" value="Chromosome"/>
</dbReference>
<dbReference type="OrthoDB" id="9810685at2"/>
<dbReference type="EMBL" id="CP029480">
    <property type="protein sequence ID" value="AWV99445.1"/>
    <property type="molecule type" value="Genomic_DNA"/>
</dbReference>
<gene>
    <name evidence="3" type="ORF">DJ013_15255</name>
</gene>
<keyword evidence="4" id="KW-1185">Reference proteome</keyword>
<dbReference type="CDD" id="cd16325">
    <property type="entry name" value="LolA"/>
    <property type="match status" value="1"/>
</dbReference>
<accession>A0A2Z4GEJ2</accession>
<protein>
    <submittedName>
        <fullName evidence="3">Cell envelope biogenesis protein LolA</fullName>
    </submittedName>
</protein>
<feature type="chain" id="PRO_5016332556" evidence="2">
    <location>
        <begin position="21"/>
        <end position="214"/>
    </location>
</feature>
<evidence type="ECO:0000256" key="1">
    <source>
        <dbReference type="ARBA" id="ARBA00022729"/>
    </source>
</evidence>
<dbReference type="Gene3D" id="2.50.20.10">
    <property type="entry name" value="Lipoprotein localisation LolA/LolB/LppX"/>
    <property type="match status" value="1"/>
</dbReference>
<evidence type="ECO:0000313" key="4">
    <source>
        <dbReference type="Proteomes" id="UP000249873"/>
    </source>
</evidence>
<evidence type="ECO:0000313" key="3">
    <source>
        <dbReference type="EMBL" id="AWV99445.1"/>
    </source>
</evidence>
<name>A0A2Z4GEJ2_9BACT</name>
<dbReference type="SUPFAM" id="SSF89392">
    <property type="entry name" value="Prokaryotic lipoproteins and lipoprotein localization factors"/>
    <property type="match status" value="1"/>
</dbReference>
<dbReference type="Pfam" id="PF16584">
    <property type="entry name" value="LolA_2"/>
    <property type="match status" value="1"/>
</dbReference>
<feature type="signal peptide" evidence="2">
    <location>
        <begin position="1"/>
        <end position="20"/>
    </location>
</feature>
<organism evidence="3 4">
    <name type="scientific">Arcticibacterium luteifluviistationis</name>
    <dbReference type="NCBI Taxonomy" id="1784714"/>
    <lineage>
        <taxon>Bacteria</taxon>
        <taxon>Pseudomonadati</taxon>
        <taxon>Bacteroidota</taxon>
        <taxon>Cytophagia</taxon>
        <taxon>Cytophagales</taxon>
        <taxon>Leadbetterellaceae</taxon>
        <taxon>Arcticibacterium</taxon>
    </lineage>
</organism>
<dbReference type="InterPro" id="IPR004564">
    <property type="entry name" value="OM_lipoprot_carrier_LolA-like"/>
</dbReference>
<dbReference type="PANTHER" id="PTHR35869">
    <property type="entry name" value="OUTER-MEMBRANE LIPOPROTEIN CARRIER PROTEIN"/>
    <property type="match status" value="1"/>
</dbReference>
<reference evidence="3 4" key="1">
    <citation type="submission" date="2018-05" db="EMBL/GenBank/DDBJ databases">
        <title>Complete genome sequence of Arcticibacterium luteifluviistationis SM1504T, a cytophagaceae bacterium isolated from Arctic surface seawater.</title>
        <authorList>
            <person name="Li Y."/>
            <person name="Qin Q.-L."/>
        </authorList>
    </citation>
    <scope>NUCLEOTIDE SEQUENCE [LARGE SCALE GENOMIC DNA]</scope>
    <source>
        <strain evidence="3 4">SM1504</strain>
    </source>
</reference>
<evidence type="ECO:0000256" key="2">
    <source>
        <dbReference type="SAM" id="SignalP"/>
    </source>
</evidence>
<sequence>MKKIQVLLAFLLLINFGASAQDAKAGAVLDAMSSKYKNMKSFTASFSYGAISASGKKGRVRTGSIAVKGVKFKLNMAGQEIYNNGSEIYSYVEETNEVNVTEYDASEDSQFSPANIYTIYKKGYKYTHKGTGTIGGVSCDLIELIPLKGNGNIQKVEIGVSKSTKEIKSWKLTDGSGKVTAFDIVKFSPNVTLADSFFSFNTAKHPGVEVVDLR</sequence>
<keyword evidence="1 2" id="KW-0732">Signal</keyword>
<dbReference type="InterPro" id="IPR029046">
    <property type="entry name" value="LolA/LolB/LppX"/>
</dbReference>
<dbReference type="KEGG" id="als:DJ013_15255"/>
<dbReference type="RefSeq" id="WP_111372814.1">
    <property type="nucleotide sequence ID" value="NZ_CP029480.1"/>
</dbReference>